<dbReference type="PANTHER" id="PTHR23416:SF78">
    <property type="entry name" value="LIPOPOLYSACCHARIDE BIOSYNTHESIS O-ACETYL TRANSFERASE WBBJ-RELATED"/>
    <property type="match status" value="1"/>
</dbReference>
<protein>
    <submittedName>
        <fullName evidence="3">Acyltransferase</fullName>
    </submittedName>
</protein>
<dbReference type="InterPro" id="IPR018357">
    <property type="entry name" value="Hexapep_transf_CS"/>
</dbReference>
<keyword evidence="1" id="KW-0808">Transferase</keyword>
<sequence>MKNILKRMLMFSRNIRWRLTSISGSAYIASPQLSLHASLIMEEFSYLGPWALISKNVIIRKYAMVGPKVSIVGNDHVFDTPGCPIIFSGRPDMSVVTDIGTDAWIGQGVTILAGVNIGIGSIVAAGAVVTKDIPENCIFGGVPAKFIKNRFNDLKDWEIHKEKILKGEVVSGGHYTPPWAK</sequence>
<dbReference type="InterPro" id="IPR011004">
    <property type="entry name" value="Trimer_LpxA-like_sf"/>
</dbReference>
<gene>
    <name evidence="3" type="ORF">ACFSSA_05400</name>
</gene>
<dbReference type="InterPro" id="IPR051159">
    <property type="entry name" value="Hexapeptide_acetyltransf"/>
</dbReference>
<keyword evidence="3" id="KW-0012">Acyltransferase</keyword>
<dbReference type="Gene3D" id="2.160.10.10">
    <property type="entry name" value="Hexapeptide repeat proteins"/>
    <property type="match status" value="1"/>
</dbReference>
<evidence type="ECO:0000256" key="1">
    <source>
        <dbReference type="ARBA" id="ARBA00022679"/>
    </source>
</evidence>
<dbReference type="PROSITE" id="PS00101">
    <property type="entry name" value="HEXAPEP_TRANSFERASES"/>
    <property type="match status" value="1"/>
</dbReference>
<dbReference type="Proteomes" id="UP001597375">
    <property type="component" value="Unassembled WGS sequence"/>
</dbReference>
<evidence type="ECO:0000313" key="3">
    <source>
        <dbReference type="EMBL" id="MFD2256106.1"/>
    </source>
</evidence>
<dbReference type="RefSeq" id="WP_386819049.1">
    <property type="nucleotide sequence ID" value="NZ_JBHUIT010000003.1"/>
</dbReference>
<name>A0ABW5D5W6_9BACT</name>
<reference evidence="4" key="1">
    <citation type="journal article" date="2019" name="Int. J. Syst. Evol. Microbiol.">
        <title>The Global Catalogue of Microorganisms (GCM) 10K type strain sequencing project: providing services to taxonomists for standard genome sequencing and annotation.</title>
        <authorList>
            <consortium name="The Broad Institute Genomics Platform"/>
            <consortium name="The Broad Institute Genome Sequencing Center for Infectious Disease"/>
            <person name="Wu L."/>
            <person name="Ma J."/>
        </authorList>
    </citation>
    <scope>NUCLEOTIDE SEQUENCE [LARGE SCALE GENOMIC DNA]</scope>
    <source>
        <strain evidence="4">CGMCC 4.7106</strain>
    </source>
</reference>
<organism evidence="3 4">
    <name type="scientific">Luteolibacter algae</name>
    <dbReference type="NCBI Taxonomy" id="454151"/>
    <lineage>
        <taxon>Bacteria</taxon>
        <taxon>Pseudomonadati</taxon>
        <taxon>Verrucomicrobiota</taxon>
        <taxon>Verrucomicrobiia</taxon>
        <taxon>Verrucomicrobiales</taxon>
        <taxon>Verrucomicrobiaceae</taxon>
        <taxon>Luteolibacter</taxon>
    </lineage>
</organism>
<keyword evidence="4" id="KW-1185">Reference proteome</keyword>
<proteinExistence type="predicted"/>
<dbReference type="PANTHER" id="PTHR23416">
    <property type="entry name" value="SIALIC ACID SYNTHASE-RELATED"/>
    <property type="match status" value="1"/>
</dbReference>
<evidence type="ECO:0000256" key="2">
    <source>
        <dbReference type="ARBA" id="ARBA00022737"/>
    </source>
</evidence>
<keyword evidence="2" id="KW-0677">Repeat</keyword>
<dbReference type="EMBL" id="JBHUIT010000003">
    <property type="protein sequence ID" value="MFD2256106.1"/>
    <property type="molecule type" value="Genomic_DNA"/>
</dbReference>
<evidence type="ECO:0000313" key="4">
    <source>
        <dbReference type="Proteomes" id="UP001597375"/>
    </source>
</evidence>
<dbReference type="GO" id="GO:0016746">
    <property type="term" value="F:acyltransferase activity"/>
    <property type="evidence" value="ECO:0007669"/>
    <property type="project" value="UniProtKB-KW"/>
</dbReference>
<comment type="caution">
    <text evidence="3">The sequence shown here is derived from an EMBL/GenBank/DDBJ whole genome shotgun (WGS) entry which is preliminary data.</text>
</comment>
<accession>A0ABW5D5W6</accession>
<dbReference type="SUPFAM" id="SSF51161">
    <property type="entry name" value="Trimeric LpxA-like enzymes"/>
    <property type="match status" value="1"/>
</dbReference>